<feature type="compositionally biased region" description="Basic and acidic residues" evidence="1">
    <location>
        <begin position="40"/>
        <end position="50"/>
    </location>
</feature>
<dbReference type="AlphaFoldDB" id="A0A5B0R2A8"/>
<evidence type="ECO:0000256" key="3">
    <source>
        <dbReference type="SAM" id="SignalP"/>
    </source>
</evidence>
<feature type="region of interest" description="Disordered" evidence="1">
    <location>
        <begin position="34"/>
        <end position="53"/>
    </location>
</feature>
<feature type="signal peptide" evidence="3">
    <location>
        <begin position="1"/>
        <end position="22"/>
    </location>
</feature>
<comment type="caution">
    <text evidence="4">The sequence shown here is derived from an EMBL/GenBank/DDBJ whole genome shotgun (WGS) entry which is preliminary data.</text>
</comment>
<reference evidence="4 5" key="1">
    <citation type="submission" date="2019-05" db="EMBL/GenBank/DDBJ databases">
        <title>Emergence of the Ug99 lineage of the wheat stem rust pathogen through somatic hybridization.</title>
        <authorList>
            <person name="Li F."/>
            <person name="Upadhyaya N.M."/>
            <person name="Sperschneider J."/>
            <person name="Matny O."/>
            <person name="Nguyen-Phuc H."/>
            <person name="Mago R."/>
            <person name="Raley C."/>
            <person name="Miller M.E."/>
            <person name="Silverstein K.A.T."/>
            <person name="Henningsen E."/>
            <person name="Hirsch C.D."/>
            <person name="Visser B."/>
            <person name="Pretorius Z.A."/>
            <person name="Steffenson B.J."/>
            <person name="Schwessinger B."/>
            <person name="Dodds P.N."/>
            <person name="Figueroa M."/>
        </authorList>
    </citation>
    <scope>NUCLEOTIDE SEQUENCE [LARGE SCALE GENOMIC DNA]</scope>
    <source>
        <strain evidence="4">21-0</strain>
    </source>
</reference>
<dbReference type="OrthoDB" id="2517518at2759"/>
<name>A0A5B0R2A8_PUCGR</name>
<proteinExistence type="predicted"/>
<gene>
    <name evidence="4" type="ORF">PGT21_026419</name>
</gene>
<feature type="chain" id="PRO_5022771436" evidence="3">
    <location>
        <begin position="23"/>
        <end position="128"/>
    </location>
</feature>
<accession>A0A5B0R2A8</accession>
<organism evidence="4 5">
    <name type="scientific">Puccinia graminis f. sp. tritici</name>
    <dbReference type="NCBI Taxonomy" id="56615"/>
    <lineage>
        <taxon>Eukaryota</taxon>
        <taxon>Fungi</taxon>
        <taxon>Dikarya</taxon>
        <taxon>Basidiomycota</taxon>
        <taxon>Pucciniomycotina</taxon>
        <taxon>Pucciniomycetes</taxon>
        <taxon>Pucciniales</taxon>
        <taxon>Pucciniaceae</taxon>
        <taxon>Puccinia</taxon>
    </lineage>
</organism>
<keyword evidence="5" id="KW-1185">Reference proteome</keyword>
<evidence type="ECO:0000313" key="5">
    <source>
        <dbReference type="Proteomes" id="UP000324748"/>
    </source>
</evidence>
<keyword evidence="2" id="KW-0812">Transmembrane</keyword>
<evidence type="ECO:0000256" key="2">
    <source>
        <dbReference type="SAM" id="Phobius"/>
    </source>
</evidence>
<keyword evidence="2" id="KW-0472">Membrane</keyword>
<feature type="transmembrane region" description="Helical" evidence="2">
    <location>
        <begin position="109"/>
        <end position="127"/>
    </location>
</feature>
<keyword evidence="3" id="KW-0732">Signal</keyword>
<dbReference type="EMBL" id="VSWC01000001">
    <property type="protein sequence ID" value="KAA1119463.1"/>
    <property type="molecule type" value="Genomic_DNA"/>
</dbReference>
<dbReference type="Proteomes" id="UP000324748">
    <property type="component" value="Unassembled WGS sequence"/>
</dbReference>
<keyword evidence="2" id="KW-1133">Transmembrane helix</keyword>
<evidence type="ECO:0000313" key="4">
    <source>
        <dbReference type="EMBL" id="KAA1119463.1"/>
    </source>
</evidence>
<evidence type="ECO:0000256" key="1">
    <source>
        <dbReference type="SAM" id="MobiDB-lite"/>
    </source>
</evidence>
<sequence>MFSFLPAIFVFVFAYPMSAILAIDTARSGRGSFASPNYPKDARSDSRLRTQADCSPLPGLPILKDKSLSWTINLNPESLSAINQTNWRPEMSTAAIFAETQNDSPAMPTPLWILVAISTVFTFTVLLN</sequence>
<protein>
    <submittedName>
        <fullName evidence="4">Uncharacterized protein</fullName>
    </submittedName>
</protein>